<protein>
    <submittedName>
        <fullName evidence="1">Uncharacterized protein</fullName>
    </submittedName>
</protein>
<accession>A0ABU6YZ51</accession>
<keyword evidence="2" id="KW-1185">Reference proteome</keyword>
<reference evidence="1 2" key="1">
    <citation type="journal article" date="2023" name="Plants (Basel)">
        <title>Bridging the Gap: Combining Genomics and Transcriptomics Approaches to Understand Stylosanthes scabra, an Orphan Legume from the Brazilian Caatinga.</title>
        <authorList>
            <person name="Ferreira-Neto J.R.C."/>
            <person name="da Silva M.D."/>
            <person name="Binneck E."/>
            <person name="de Melo N.F."/>
            <person name="da Silva R.H."/>
            <person name="de Melo A.L.T.M."/>
            <person name="Pandolfi V."/>
            <person name="Bustamante F.O."/>
            <person name="Brasileiro-Vidal A.C."/>
            <person name="Benko-Iseppon A.M."/>
        </authorList>
    </citation>
    <scope>NUCLEOTIDE SEQUENCE [LARGE SCALE GENOMIC DNA]</scope>
    <source>
        <tissue evidence="1">Leaves</tissue>
    </source>
</reference>
<evidence type="ECO:0000313" key="1">
    <source>
        <dbReference type="EMBL" id="MED6215244.1"/>
    </source>
</evidence>
<gene>
    <name evidence="1" type="ORF">PIB30_111485</name>
</gene>
<comment type="caution">
    <text evidence="1">The sequence shown here is derived from an EMBL/GenBank/DDBJ whole genome shotgun (WGS) entry which is preliminary data.</text>
</comment>
<organism evidence="1 2">
    <name type="scientific">Stylosanthes scabra</name>
    <dbReference type="NCBI Taxonomy" id="79078"/>
    <lineage>
        <taxon>Eukaryota</taxon>
        <taxon>Viridiplantae</taxon>
        <taxon>Streptophyta</taxon>
        <taxon>Embryophyta</taxon>
        <taxon>Tracheophyta</taxon>
        <taxon>Spermatophyta</taxon>
        <taxon>Magnoliopsida</taxon>
        <taxon>eudicotyledons</taxon>
        <taxon>Gunneridae</taxon>
        <taxon>Pentapetalae</taxon>
        <taxon>rosids</taxon>
        <taxon>fabids</taxon>
        <taxon>Fabales</taxon>
        <taxon>Fabaceae</taxon>
        <taxon>Papilionoideae</taxon>
        <taxon>50 kb inversion clade</taxon>
        <taxon>dalbergioids sensu lato</taxon>
        <taxon>Dalbergieae</taxon>
        <taxon>Pterocarpus clade</taxon>
        <taxon>Stylosanthes</taxon>
    </lineage>
</organism>
<dbReference type="EMBL" id="JASCZI010248775">
    <property type="protein sequence ID" value="MED6215244.1"/>
    <property type="molecule type" value="Genomic_DNA"/>
</dbReference>
<dbReference type="Proteomes" id="UP001341840">
    <property type="component" value="Unassembled WGS sequence"/>
</dbReference>
<feature type="non-terminal residue" evidence="1">
    <location>
        <position position="1"/>
    </location>
</feature>
<proteinExistence type="predicted"/>
<sequence length="57" mass="6734">DSFHAYAWVFYAYAWMTEAWLCQSHAYVWSCVSLLIHHAYAWFTTPMRAEDGLGYHA</sequence>
<evidence type="ECO:0000313" key="2">
    <source>
        <dbReference type="Proteomes" id="UP001341840"/>
    </source>
</evidence>
<name>A0ABU6YZ51_9FABA</name>